<comment type="caution">
    <text evidence="2">The sequence shown here is derived from an EMBL/GenBank/DDBJ whole genome shotgun (WGS) entry which is preliminary data.</text>
</comment>
<evidence type="ECO:0000313" key="3">
    <source>
        <dbReference type="Proteomes" id="UP000703269"/>
    </source>
</evidence>
<name>A0A9P3GBJ7_9APHY</name>
<accession>A0A9P3GBJ7</accession>
<dbReference type="Proteomes" id="UP000703269">
    <property type="component" value="Unassembled WGS sequence"/>
</dbReference>
<feature type="compositionally biased region" description="Low complexity" evidence="1">
    <location>
        <begin position="35"/>
        <end position="73"/>
    </location>
</feature>
<feature type="region of interest" description="Disordered" evidence="1">
    <location>
        <begin position="35"/>
        <end position="82"/>
    </location>
</feature>
<evidence type="ECO:0000256" key="1">
    <source>
        <dbReference type="SAM" id="MobiDB-lite"/>
    </source>
</evidence>
<evidence type="ECO:0000313" key="2">
    <source>
        <dbReference type="EMBL" id="GJE91868.1"/>
    </source>
</evidence>
<sequence length="295" mass="32035">MVLQPVLITPSFRLLGPGPTVDPVELQGRFDRPALSDAASDTSSSVPSLTSDSSDSSSMPSLESIRSPNASPAQNPPNVSPQHQVVLRHRLNAADELVATMEMENSHCHIVPVSKLALDSTFGSGGLHMFLCREGVPLTGTVVGFVSNKNFLSTSNLPLPKVDLAVTPIRFADLLACRDLKVRLHPEETVPESVLTVSPLVSFERQQPSNDLLPFFSFAKFSNIYDAPYGVLHSADRLTRMESTALNEGDVVVVYFQIVKDGSIKFLLHHIIRLYVAGDPALNNIAHITGNEFLV</sequence>
<keyword evidence="3" id="KW-1185">Reference proteome</keyword>
<gene>
    <name evidence="2" type="ORF">PsYK624_080190</name>
</gene>
<proteinExistence type="predicted"/>
<dbReference type="EMBL" id="BPQB01000023">
    <property type="protein sequence ID" value="GJE91868.1"/>
    <property type="molecule type" value="Genomic_DNA"/>
</dbReference>
<protein>
    <submittedName>
        <fullName evidence="2">Uncharacterized protein</fullName>
    </submittedName>
</protein>
<reference evidence="2 3" key="1">
    <citation type="submission" date="2021-08" db="EMBL/GenBank/DDBJ databases">
        <title>Draft Genome Sequence of Phanerochaete sordida strain YK-624.</title>
        <authorList>
            <person name="Mori T."/>
            <person name="Dohra H."/>
            <person name="Suzuki T."/>
            <person name="Kawagishi H."/>
            <person name="Hirai H."/>
        </authorList>
    </citation>
    <scope>NUCLEOTIDE SEQUENCE [LARGE SCALE GENOMIC DNA]</scope>
    <source>
        <strain evidence="2 3">YK-624</strain>
    </source>
</reference>
<dbReference type="AlphaFoldDB" id="A0A9P3GBJ7"/>
<organism evidence="2 3">
    <name type="scientific">Phanerochaete sordida</name>
    <dbReference type="NCBI Taxonomy" id="48140"/>
    <lineage>
        <taxon>Eukaryota</taxon>
        <taxon>Fungi</taxon>
        <taxon>Dikarya</taxon>
        <taxon>Basidiomycota</taxon>
        <taxon>Agaricomycotina</taxon>
        <taxon>Agaricomycetes</taxon>
        <taxon>Polyporales</taxon>
        <taxon>Phanerochaetaceae</taxon>
        <taxon>Phanerochaete</taxon>
    </lineage>
</organism>